<protein>
    <recommendedName>
        <fullName evidence="1">Phospholipase D-like domain-containing protein</fullName>
    </recommendedName>
</protein>
<evidence type="ECO:0000313" key="2">
    <source>
        <dbReference type="EMBL" id="ONN70917.1"/>
    </source>
</evidence>
<accession>A0ABX3IRC9</accession>
<dbReference type="Gene3D" id="3.30.870.10">
    <property type="entry name" value="Endonuclease Chain A"/>
    <property type="match status" value="1"/>
</dbReference>
<dbReference type="Proteomes" id="UP000189310">
    <property type="component" value="Unassembled WGS sequence"/>
</dbReference>
<dbReference type="EMBL" id="MTLN01000007">
    <property type="protein sequence ID" value="ONN70917.1"/>
    <property type="molecule type" value="Genomic_DNA"/>
</dbReference>
<dbReference type="RefSeq" id="WP_077172192.1">
    <property type="nucleotide sequence ID" value="NZ_MTLN01000007.1"/>
</dbReference>
<dbReference type="InterPro" id="IPR025202">
    <property type="entry name" value="PLD-like_dom"/>
</dbReference>
<dbReference type="SUPFAM" id="SSF56024">
    <property type="entry name" value="Phospholipase D/nuclease"/>
    <property type="match status" value="1"/>
</dbReference>
<feature type="domain" description="Phospholipase D-like" evidence="1">
    <location>
        <begin position="69"/>
        <end position="167"/>
    </location>
</feature>
<evidence type="ECO:0000259" key="1">
    <source>
        <dbReference type="Pfam" id="PF13091"/>
    </source>
</evidence>
<dbReference type="Pfam" id="PF13091">
    <property type="entry name" value="PLDc_2"/>
    <property type="match status" value="1"/>
</dbReference>
<dbReference type="NCBIfam" id="NF041068">
    <property type="entry name" value="DpdK"/>
    <property type="match status" value="1"/>
</dbReference>
<evidence type="ECO:0000313" key="3">
    <source>
        <dbReference type="Proteomes" id="UP000189310"/>
    </source>
</evidence>
<proteinExistence type="predicted"/>
<gene>
    <name evidence="2" type="ORF">BVL52_13080</name>
</gene>
<sequence>MTAQYRRVFKNQQTGSATIRELLQSMFVGEMLGTGNRIWIVSPWISNIVLIDNRSGNFDSLNPEWGRREVRLADILIDLMARGAEVVIVTRDLETNTPFLNRLHESSAMHSTGGQLIVQLDPLLHTKGILLSHSLLIGSMNLTYNGLEMNDEWIQFSIDSNDIATTRLEFAKYVEAL</sequence>
<organism evidence="2 3">
    <name type="scientific">Pseudomonas oryzihabitans</name>
    <dbReference type="NCBI Taxonomy" id="47885"/>
    <lineage>
        <taxon>Bacteria</taxon>
        <taxon>Pseudomonadati</taxon>
        <taxon>Pseudomonadota</taxon>
        <taxon>Gammaproteobacteria</taxon>
        <taxon>Pseudomonadales</taxon>
        <taxon>Pseudomonadaceae</taxon>
        <taxon>Pseudomonas</taxon>
    </lineage>
</organism>
<keyword evidence="3" id="KW-1185">Reference proteome</keyword>
<reference evidence="2 3" key="1">
    <citation type="submission" date="2017-01" db="EMBL/GenBank/DDBJ databases">
        <title>Pseudomonas psychrotolerans genome sequencing and assembly.</title>
        <authorList>
            <person name="Vyas B."/>
            <person name="Mayilraj S."/>
        </authorList>
    </citation>
    <scope>NUCLEOTIDE SEQUENCE [LARGE SCALE GENOMIC DNA]</scope>
    <source>
        <strain evidence="2 3">SDS18</strain>
    </source>
</reference>
<comment type="caution">
    <text evidence="2">The sequence shown here is derived from an EMBL/GenBank/DDBJ whole genome shotgun (WGS) entry which is preliminary data.</text>
</comment>
<name>A0ABX3IRC9_9PSED</name>